<dbReference type="PANTHER" id="PTHR24240">
    <property type="entry name" value="OPSIN"/>
    <property type="match status" value="1"/>
</dbReference>
<keyword evidence="10" id="KW-0564">Palmitate</keyword>
<keyword evidence="13 15" id="KW-0807">Transducer</keyword>
<dbReference type="InterPro" id="IPR000276">
    <property type="entry name" value="GPCR_Rhodpsn"/>
</dbReference>
<dbReference type="GO" id="GO:0007602">
    <property type="term" value="P:phototransduction"/>
    <property type="evidence" value="ECO:0007669"/>
    <property type="project" value="UniProtKB-KW"/>
</dbReference>
<feature type="transmembrane region" description="Helical" evidence="16">
    <location>
        <begin position="270"/>
        <end position="294"/>
    </location>
</feature>
<keyword evidence="9 16" id="KW-0472">Membrane</keyword>
<keyword evidence="11" id="KW-1015">Disulfide bond</keyword>
<feature type="transmembrane region" description="Helical" evidence="16">
    <location>
        <begin position="116"/>
        <end position="137"/>
    </location>
</feature>
<dbReference type="InterPro" id="IPR017452">
    <property type="entry name" value="GPCR_Rhodpsn_7TM"/>
</dbReference>
<dbReference type="PROSITE" id="PS00237">
    <property type="entry name" value="G_PROTEIN_RECEP_F1_1"/>
    <property type="match status" value="1"/>
</dbReference>
<dbReference type="GO" id="GO:0004930">
    <property type="term" value="F:G protein-coupled receptor activity"/>
    <property type="evidence" value="ECO:0007669"/>
    <property type="project" value="UniProtKB-KW"/>
</dbReference>
<evidence type="ECO:0000256" key="13">
    <source>
        <dbReference type="ARBA" id="ARBA00023224"/>
    </source>
</evidence>
<name>A0A7U0YF46_9TREM</name>
<dbReference type="GO" id="GO:0016020">
    <property type="term" value="C:membrane"/>
    <property type="evidence" value="ECO:0007669"/>
    <property type="project" value="UniProtKB-SubCell"/>
</dbReference>
<keyword evidence="8 15" id="KW-0297">G-protein coupled receptor</keyword>
<evidence type="ECO:0000256" key="7">
    <source>
        <dbReference type="ARBA" id="ARBA00022991"/>
    </source>
</evidence>
<dbReference type="InterPro" id="IPR050125">
    <property type="entry name" value="GPCR_opsins"/>
</dbReference>
<feature type="transmembrane region" description="Helical" evidence="16">
    <location>
        <begin position="38"/>
        <end position="68"/>
    </location>
</feature>
<evidence type="ECO:0000256" key="9">
    <source>
        <dbReference type="ARBA" id="ARBA00023136"/>
    </source>
</evidence>
<protein>
    <submittedName>
        <fullName evidence="18">Opsin 1</fullName>
    </submittedName>
</protein>
<keyword evidence="12 15" id="KW-0675">Receptor</keyword>
<comment type="subcellular location">
    <subcellularLocation>
        <location evidence="1">Membrane</location>
        <topology evidence="1">Multi-pass membrane protein</topology>
    </subcellularLocation>
</comment>
<dbReference type="SUPFAM" id="SSF81321">
    <property type="entry name" value="Family A G protein-coupled receptor-like"/>
    <property type="match status" value="1"/>
</dbReference>
<reference evidence="18" key="1">
    <citation type="submission" date="2020-12" db="EMBL/GenBank/DDBJ databases">
        <title>Neural signatures in transcriptome of heterophyid trematode Cryptocolyle lingua.</title>
        <authorList>
            <person name="Gorbushin A.M."/>
            <person name="Tolstenkov O."/>
        </authorList>
    </citation>
    <scope>NUCLEOTIDE SEQUENCE</scope>
</reference>
<keyword evidence="3" id="KW-0716">Sensory transduction</keyword>
<evidence type="ECO:0000256" key="6">
    <source>
        <dbReference type="ARBA" id="ARBA00022989"/>
    </source>
</evidence>
<dbReference type="GO" id="GO:0009881">
    <property type="term" value="F:photoreceptor activity"/>
    <property type="evidence" value="ECO:0007669"/>
    <property type="project" value="UniProtKB-KW"/>
</dbReference>
<evidence type="ECO:0000256" key="14">
    <source>
        <dbReference type="ARBA" id="ARBA00023288"/>
    </source>
</evidence>
<evidence type="ECO:0000256" key="4">
    <source>
        <dbReference type="ARBA" id="ARBA00022692"/>
    </source>
</evidence>
<dbReference type="InterPro" id="IPR027430">
    <property type="entry name" value="Retinal_BS"/>
</dbReference>
<dbReference type="PROSITE" id="PS00238">
    <property type="entry name" value="OPSIN"/>
    <property type="match status" value="1"/>
</dbReference>
<evidence type="ECO:0000256" key="11">
    <source>
        <dbReference type="ARBA" id="ARBA00023157"/>
    </source>
</evidence>
<evidence type="ECO:0000256" key="15">
    <source>
        <dbReference type="RuleBase" id="RU000688"/>
    </source>
</evidence>
<keyword evidence="6 16" id="KW-1133">Transmembrane helix</keyword>
<keyword evidence="14" id="KW-0449">Lipoprotein</keyword>
<evidence type="ECO:0000256" key="16">
    <source>
        <dbReference type="SAM" id="Phobius"/>
    </source>
</evidence>
<organism evidence="18">
    <name type="scientific">Cryptocotyle lingua</name>
    <dbReference type="NCBI Taxonomy" id="66766"/>
    <lineage>
        <taxon>Eukaryota</taxon>
        <taxon>Metazoa</taxon>
        <taxon>Spiralia</taxon>
        <taxon>Lophotrochozoa</taxon>
        <taxon>Platyhelminthes</taxon>
        <taxon>Trematoda</taxon>
        <taxon>Digenea</taxon>
        <taxon>Opisthorchiida</taxon>
        <taxon>Opisthorchiata</taxon>
        <taxon>Heterophyidae</taxon>
        <taxon>Cryptocotyle</taxon>
    </lineage>
</organism>
<dbReference type="Gene3D" id="1.20.1070.10">
    <property type="entry name" value="Rhodopsin 7-helix transmembrane proteins"/>
    <property type="match status" value="1"/>
</dbReference>
<accession>A0A7U0YF46</accession>
<keyword evidence="7" id="KW-0157">Chromophore</keyword>
<evidence type="ECO:0000256" key="8">
    <source>
        <dbReference type="ARBA" id="ARBA00023040"/>
    </source>
</evidence>
<feature type="transmembrane region" description="Helical" evidence="16">
    <location>
        <begin position="204"/>
        <end position="227"/>
    </location>
</feature>
<evidence type="ECO:0000256" key="10">
    <source>
        <dbReference type="ARBA" id="ARBA00023139"/>
    </source>
</evidence>
<dbReference type="FunFam" id="1.20.1070.10:FF:000044">
    <property type="entry name" value="Opsin, ultraviolet-sensitive"/>
    <property type="match status" value="1"/>
</dbReference>
<dbReference type="EMBL" id="MW361120">
    <property type="protein sequence ID" value="QQY02498.1"/>
    <property type="molecule type" value="mRNA"/>
</dbReference>
<comment type="similarity">
    <text evidence="15">Belongs to the G-protein coupled receptor 1 family.</text>
</comment>
<dbReference type="PROSITE" id="PS50262">
    <property type="entry name" value="G_PROTEIN_RECEP_F1_2"/>
    <property type="match status" value="1"/>
</dbReference>
<evidence type="ECO:0000313" key="18">
    <source>
        <dbReference type="EMBL" id="QQY02498.1"/>
    </source>
</evidence>
<evidence type="ECO:0000256" key="1">
    <source>
        <dbReference type="ARBA" id="ARBA00004141"/>
    </source>
</evidence>
<evidence type="ECO:0000256" key="2">
    <source>
        <dbReference type="ARBA" id="ARBA00022543"/>
    </source>
</evidence>
<dbReference type="AlphaFoldDB" id="A0A7U0YF46"/>
<gene>
    <name evidence="18" type="primary">OPN1</name>
</gene>
<keyword evidence="2" id="KW-0600">Photoreceptor protein</keyword>
<dbReference type="SMART" id="SM01381">
    <property type="entry name" value="7TM_GPCR_Srsx"/>
    <property type="match status" value="1"/>
</dbReference>
<feature type="domain" description="G-protein coupled receptors family 1 profile" evidence="17">
    <location>
        <begin position="57"/>
        <end position="322"/>
    </location>
</feature>
<evidence type="ECO:0000256" key="12">
    <source>
        <dbReference type="ARBA" id="ARBA00023170"/>
    </source>
</evidence>
<keyword evidence="4 15" id="KW-0812">Transmembrane</keyword>
<sequence length="368" mass="41464">MLKTTPSNLTIGMLWPDDPEFFAIVHPHWHNFPVPDPLYHYFVGVFITIICTMGILGNMLVITLFALCKQLRSPANLLIINLAINDLTFSIINGFPLKAISSFNQRWTYGKIACEIYAFVGAVTGFGSLTTNVMIALDRFFVISQPIQAFARMSYVRAVVMLVICWIWALLWSVPPFFGLGYYIPEGFHTSCTFDYLSTDLGNLLFNAGMYIFGFSIPVLTICYCYFRIVKTVRQNEIELMKMAQQLNAENPTSMKSNDKKADVEAAKTSIILVTLYLAAWSPYAIVCLMVLLGKMEDLSPMGAELPVLFAKTSAVYNPLVYAIRHPKFRLELEKRFPFLLCCCPPKPKERAAETTVTKVTDAQPTES</sequence>
<evidence type="ECO:0000259" key="17">
    <source>
        <dbReference type="PROSITE" id="PS50262"/>
    </source>
</evidence>
<evidence type="ECO:0000256" key="3">
    <source>
        <dbReference type="ARBA" id="ARBA00022606"/>
    </source>
</evidence>
<keyword evidence="5" id="KW-0681">Retinal protein</keyword>
<evidence type="ECO:0000256" key="5">
    <source>
        <dbReference type="ARBA" id="ARBA00022925"/>
    </source>
</evidence>
<feature type="transmembrane region" description="Helical" evidence="16">
    <location>
        <begin position="75"/>
        <end position="96"/>
    </location>
</feature>
<dbReference type="Pfam" id="PF00001">
    <property type="entry name" value="7tm_1"/>
    <property type="match status" value="1"/>
</dbReference>
<dbReference type="PRINTS" id="PR00237">
    <property type="entry name" value="GPCRRHODOPSN"/>
</dbReference>
<feature type="transmembrane region" description="Helical" evidence="16">
    <location>
        <begin position="158"/>
        <end position="184"/>
    </location>
</feature>
<proteinExistence type="evidence at transcript level"/>